<evidence type="ECO:0008006" key="10">
    <source>
        <dbReference type="Google" id="ProtNLM"/>
    </source>
</evidence>
<keyword evidence="4" id="KW-0446">Lipid-binding</keyword>
<dbReference type="InterPro" id="IPR001683">
    <property type="entry name" value="PX_dom"/>
</dbReference>
<dbReference type="InterPro" id="IPR001478">
    <property type="entry name" value="PDZ"/>
</dbReference>
<dbReference type="Proteomes" id="UP000783686">
    <property type="component" value="Unassembled WGS sequence"/>
</dbReference>
<evidence type="ECO:0000313" key="8">
    <source>
        <dbReference type="EMBL" id="CAD5207903.1"/>
    </source>
</evidence>
<evidence type="ECO:0000256" key="1">
    <source>
        <dbReference type="ARBA" id="ARBA00004184"/>
    </source>
</evidence>
<dbReference type="Pfam" id="PF00788">
    <property type="entry name" value="RA"/>
    <property type="match status" value="1"/>
</dbReference>
<dbReference type="EMBL" id="CAJFCW020000001">
    <property type="protein sequence ID" value="CAG9086816.1"/>
    <property type="molecule type" value="Genomic_DNA"/>
</dbReference>
<dbReference type="PANTHER" id="PTHR12431">
    <property type="entry name" value="SORTING NEXIN 17 AND 27"/>
    <property type="match status" value="1"/>
</dbReference>
<evidence type="ECO:0000256" key="5">
    <source>
        <dbReference type="ARBA" id="ARBA00023136"/>
    </source>
</evidence>
<feature type="domain" description="PDZ" evidence="6">
    <location>
        <begin position="30"/>
        <end position="123"/>
    </location>
</feature>
<dbReference type="PROSITE" id="PS50106">
    <property type="entry name" value="PDZ"/>
    <property type="match status" value="1"/>
</dbReference>
<dbReference type="Gene3D" id="3.30.1520.10">
    <property type="entry name" value="Phox-like domain"/>
    <property type="match status" value="1"/>
</dbReference>
<dbReference type="GO" id="GO:0005769">
    <property type="term" value="C:early endosome"/>
    <property type="evidence" value="ECO:0007669"/>
    <property type="project" value="UniProtKB-SubCell"/>
</dbReference>
<dbReference type="Gene3D" id="1.20.80.60">
    <property type="match status" value="1"/>
</dbReference>
<proteinExistence type="predicted"/>
<comment type="caution">
    <text evidence="8">The sequence shown here is derived from an EMBL/GenBank/DDBJ whole genome shotgun (WGS) entry which is preliminary data.</text>
</comment>
<dbReference type="GO" id="GO:0007165">
    <property type="term" value="P:signal transduction"/>
    <property type="evidence" value="ECO:0007669"/>
    <property type="project" value="InterPro"/>
</dbReference>
<dbReference type="Pfam" id="PF00595">
    <property type="entry name" value="PDZ"/>
    <property type="match status" value="1"/>
</dbReference>
<dbReference type="FunFam" id="3.30.1520.10:FF:000003">
    <property type="entry name" value="sorting nexin-27 isoform X2"/>
    <property type="match status" value="1"/>
</dbReference>
<evidence type="ECO:0000256" key="2">
    <source>
        <dbReference type="ARBA" id="ARBA00004412"/>
    </source>
</evidence>
<reference evidence="8" key="1">
    <citation type="submission" date="2020-09" db="EMBL/GenBank/DDBJ databases">
        <authorList>
            <person name="Kikuchi T."/>
        </authorList>
    </citation>
    <scope>NUCLEOTIDE SEQUENCE</scope>
    <source>
        <strain evidence="8">SH1</strain>
    </source>
</reference>
<comment type="subcellular location">
    <subcellularLocation>
        <location evidence="2">Early endosome</location>
    </subcellularLocation>
    <subcellularLocation>
        <location evidence="1">Endomembrane system</location>
        <topology evidence="1">Peripheral membrane protein</topology>
    </subcellularLocation>
</comment>
<evidence type="ECO:0000313" key="9">
    <source>
        <dbReference type="Proteomes" id="UP000614601"/>
    </source>
</evidence>
<dbReference type="PANTHER" id="PTHR12431:SF19">
    <property type="entry name" value="SORTING NEXIN-27"/>
    <property type="match status" value="1"/>
</dbReference>
<evidence type="ECO:0000256" key="3">
    <source>
        <dbReference type="ARBA" id="ARBA00022753"/>
    </source>
</evidence>
<dbReference type="CDD" id="cd23070">
    <property type="entry name" value="PDZ_SNX27-like"/>
    <property type="match status" value="1"/>
</dbReference>
<evidence type="ECO:0000259" key="6">
    <source>
        <dbReference type="PROSITE" id="PS50106"/>
    </source>
</evidence>
<dbReference type="Pfam" id="PF00787">
    <property type="entry name" value="PX"/>
    <property type="match status" value="1"/>
</dbReference>
<keyword evidence="5" id="KW-0472">Membrane</keyword>
<dbReference type="InterPro" id="IPR000159">
    <property type="entry name" value="RA_dom"/>
</dbReference>
<dbReference type="OrthoDB" id="10036828at2759"/>
<dbReference type="SUPFAM" id="SSF50156">
    <property type="entry name" value="PDZ domain-like"/>
    <property type="match status" value="1"/>
</dbReference>
<dbReference type="Gene3D" id="2.30.42.10">
    <property type="match status" value="1"/>
</dbReference>
<protein>
    <recommendedName>
        <fullName evidence="10">PX domain-containing protein</fullName>
    </recommendedName>
</protein>
<keyword evidence="3" id="KW-0967">Endosome</keyword>
<keyword evidence="9" id="KW-1185">Reference proteome</keyword>
<name>A0A811JY19_9BILA</name>
<sequence length="503" mass="57582">MFDDIDINENEAPIRRSSAQIRQFNPEPHLVVIHKSTTGFGFNVKGQVSEGGQLRSINGELYAPLQHVSAVLGAGAAEKAGLLRGDRILEVNGVNVEGATHRQVVELIRQGGDKLQLVVISVTSDMLEEETYADETQPSLKYDYTEKRSLPITIPTYQKVQTIAETFMAFNLHMAGRHLGSRRYSEFVTLDRLLKEEFPDFQFPKLPSKWPFHMTEQRLDARRRGLESYLEKVCTIKVIADCDIVQEFLMEDSPPVTANLHVALRVLLPNHHAVVLSLNRNSDTTTVFDMVMEELGFSSEARRYTALFEMIDATFERKLKPRECPHNIYIQNYSSAASSCIVLKKWCFDVRKERELCLNDAKFAQLCFYQAVNDVNTANINVKKDKLYQLKALQTEDSGFEYLEALRMMSGYGEVAFPPKKNLELEWSYLEDYQLSNDATSVLLRIKRDNIVEPLFINTEYAEYICDVIDRIMFERGAKLHVLDSNLAGSSLIYIWIFSRKTR</sequence>
<organism evidence="8 9">
    <name type="scientific">Bursaphelenchus okinawaensis</name>
    <dbReference type="NCBI Taxonomy" id="465554"/>
    <lineage>
        <taxon>Eukaryota</taxon>
        <taxon>Metazoa</taxon>
        <taxon>Ecdysozoa</taxon>
        <taxon>Nematoda</taxon>
        <taxon>Chromadorea</taxon>
        <taxon>Rhabditida</taxon>
        <taxon>Tylenchina</taxon>
        <taxon>Tylenchomorpha</taxon>
        <taxon>Aphelenchoidea</taxon>
        <taxon>Aphelenchoididae</taxon>
        <taxon>Bursaphelenchus</taxon>
    </lineage>
</organism>
<dbReference type="PROSITE" id="PS50195">
    <property type="entry name" value="PX"/>
    <property type="match status" value="1"/>
</dbReference>
<dbReference type="SUPFAM" id="SSF64268">
    <property type="entry name" value="PX domain"/>
    <property type="match status" value="1"/>
</dbReference>
<dbReference type="AlphaFoldDB" id="A0A811JY19"/>
<evidence type="ECO:0000256" key="4">
    <source>
        <dbReference type="ARBA" id="ARBA00023121"/>
    </source>
</evidence>
<dbReference type="GO" id="GO:0032456">
    <property type="term" value="P:endocytic recycling"/>
    <property type="evidence" value="ECO:0007669"/>
    <property type="project" value="TreeGrafter"/>
</dbReference>
<evidence type="ECO:0000259" key="7">
    <source>
        <dbReference type="PROSITE" id="PS50195"/>
    </source>
</evidence>
<accession>A0A811JY19</accession>
<dbReference type="GO" id="GO:0006886">
    <property type="term" value="P:intracellular protein transport"/>
    <property type="evidence" value="ECO:0007669"/>
    <property type="project" value="TreeGrafter"/>
</dbReference>
<dbReference type="EMBL" id="CAJFDH010000001">
    <property type="protein sequence ID" value="CAD5207903.1"/>
    <property type="molecule type" value="Genomic_DNA"/>
</dbReference>
<dbReference type="InterPro" id="IPR036871">
    <property type="entry name" value="PX_dom_sf"/>
</dbReference>
<dbReference type="FunFam" id="2.30.42.10:FF:000061">
    <property type="entry name" value="sorting nexin-27 isoform X2"/>
    <property type="match status" value="1"/>
</dbReference>
<dbReference type="SMART" id="SM00228">
    <property type="entry name" value="PDZ"/>
    <property type="match status" value="1"/>
</dbReference>
<dbReference type="InterPro" id="IPR036034">
    <property type="entry name" value="PDZ_sf"/>
</dbReference>
<dbReference type="Gene3D" id="3.10.20.90">
    <property type="entry name" value="Phosphatidylinositol 3-kinase Catalytic Subunit, Chain A, domain 1"/>
    <property type="match status" value="1"/>
</dbReference>
<feature type="domain" description="PX" evidence="7">
    <location>
        <begin position="120"/>
        <end position="256"/>
    </location>
</feature>
<dbReference type="SMART" id="SM00312">
    <property type="entry name" value="PX"/>
    <property type="match status" value="1"/>
</dbReference>
<gene>
    <name evidence="8" type="ORF">BOKJ2_LOCUS2430</name>
</gene>
<dbReference type="Proteomes" id="UP000614601">
    <property type="component" value="Unassembled WGS sequence"/>
</dbReference>
<dbReference type="GO" id="GO:0035091">
    <property type="term" value="F:phosphatidylinositol binding"/>
    <property type="evidence" value="ECO:0007669"/>
    <property type="project" value="InterPro"/>
</dbReference>